<evidence type="ECO:0000256" key="1">
    <source>
        <dbReference type="SAM" id="Phobius"/>
    </source>
</evidence>
<dbReference type="Proteomes" id="UP000298663">
    <property type="component" value="Unassembled WGS sequence"/>
</dbReference>
<keyword evidence="1" id="KW-0472">Membrane</keyword>
<feature type="transmembrane region" description="Helical" evidence="1">
    <location>
        <begin position="71"/>
        <end position="92"/>
    </location>
</feature>
<dbReference type="AlphaFoldDB" id="A0A4U5MRI1"/>
<feature type="transmembrane region" description="Helical" evidence="1">
    <location>
        <begin position="40"/>
        <end position="65"/>
    </location>
</feature>
<sequence length="163" mass="17907">MLRILAIAEHALTGLFCLSAIVGLLLILKRKSIFRIWNESPPVLMLLLSILLLSLVGVAMALGWILFALNLIQNSSVTTVVLHLIGVTGISINKFTNCLFYTRVVLEISPYLVDIILASTTKIELGSYIGPYGALGQSADMFVCTFVYFYMTTKHRRDGGGSH</sequence>
<evidence type="ECO:0000313" key="2">
    <source>
        <dbReference type="EMBL" id="TKR72287.1"/>
    </source>
</evidence>
<reference evidence="2 3" key="2">
    <citation type="journal article" date="2019" name="G3 (Bethesda)">
        <title>Hybrid Assembly of the Genome of the Entomopathogenic Nematode Steinernema carpocapsae Identifies the X-Chromosome.</title>
        <authorList>
            <person name="Serra L."/>
            <person name="Macchietto M."/>
            <person name="Macias-Munoz A."/>
            <person name="McGill C.J."/>
            <person name="Rodriguez I.M."/>
            <person name="Rodriguez B."/>
            <person name="Murad R."/>
            <person name="Mortazavi A."/>
        </authorList>
    </citation>
    <scope>NUCLEOTIDE SEQUENCE [LARGE SCALE GENOMIC DNA]</scope>
    <source>
        <strain evidence="2 3">ALL</strain>
    </source>
</reference>
<organism evidence="2 3">
    <name type="scientific">Steinernema carpocapsae</name>
    <name type="common">Entomopathogenic nematode</name>
    <dbReference type="NCBI Taxonomy" id="34508"/>
    <lineage>
        <taxon>Eukaryota</taxon>
        <taxon>Metazoa</taxon>
        <taxon>Ecdysozoa</taxon>
        <taxon>Nematoda</taxon>
        <taxon>Chromadorea</taxon>
        <taxon>Rhabditida</taxon>
        <taxon>Tylenchina</taxon>
        <taxon>Panagrolaimomorpha</taxon>
        <taxon>Strongyloidoidea</taxon>
        <taxon>Steinernematidae</taxon>
        <taxon>Steinernema</taxon>
    </lineage>
</organism>
<feature type="transmembrane region" description="Helical" evidence="1">
    <location>
        <begin position="6"/>
        <end position="28"/>
    </location>
</feature>
<keyword evidence="3" id="KW-1185">Reference proteome</keyword>
<feature type="transmembrane region" description="Helical" evidence="1">
    <location>
        <begin position="129"/>
        <end position="150"/>
    </location>
</feature>
<keyword evidence="1" id="KW-0812">Transmembrane</keyword>
<dbReference type="EMBL" id="AZBU02000006">
    <property type="protein sequence ID" value="TKR72287.1"/>
    <property type="molecule type" value="Genomic_DNA"/>
</dbReference>
<accession>A0A4U5MRI1</accession>
<reference evidence="2 3" key="1">
    <citation type="journal article" date="2015" name="Genome Biol.">
        <title>Comparative genomics of Steinernema reveals deeply conserved gene regulatory networks.</title>
        <authorList>
            <person name="Dillman A.R."/>
            <person name="Macchietto M."/>
            <person name="Porter C.F."/>
            <person name="Rogers A."/>
            <person name="Williams B."/>
            <person name="Antoshechkin I."/>
            <person name="Lee M.M."/>
            <person name="Goodwin Z."/>
            <person name="Lu X."/>
            <person name="Lewis E.E."/>
            <person name="Goodrich-Blair H."/>
            <person name="Stock S.P."/>
            <person name="Adams B.J."/>
            <person name="Sternberg P.W."/>
            <person name="Mortazavi A."/>
        </authorList>
    </citation>
    <scope>NUCLEOTIDE SEQUENCE [LARGE SCALE GENOMIC DNA]</scope>
    <source>
        <strain evidence="2 3">ALL</strain>
    </source>
</reference>
<evidence type="ECO:0000313" key="3">
    <source>
        <dbReference type="Proteomes" id="UP000298663"/>
    </source>
</evidence>
<proteinExistence type="predicted"/>
<keyword evidence="1" id="KW-1133">Transmembrane helix</keyword>
<comment type="caution">
    <text evidence="2">The sequence shown here is derived from an EMBL/GenBank/DDBJ whole genome shotgun (WGS) entry which is preliminary data.</text>
</comment>
<feature type="transmembrane region" description="Helical" evidence="1">
    <location>
        <begin position="104"/>
        <end position="123"/>
    </location>
</feature>
<protein>
    <submittedName>
        <fullName evidence="2">Uncharacterized protein</fullName>
    </submittedName>
</protein>
<gene>
    <name evidence="2" type="ORF">L596_019760</name>
</gene>
<name>A0A4U5MRI1_STECR</name>